<dbReference type="GO" id="GO:0031048">
    <property type="term" value="P:regulatory ncRNA-mediated heterochromatin formation"/>
    <property type="evidence" value="ECO:0007669"/>
    <property type="project" value="TreeGrafter"/>
</dbReference>
<dbReference type="InterPro" id="IPR041679">
    <property type="entry name" value="DNA2/NAM7-like_C"/>
</dbReference>
<dbReference type="CDD" id="cd18808">
    <property type="entry name" value="SF1_C_Upf1"/>
    <property type="match status" value="1"/>
</dbReference>
<name>A0A1S3JUZ9_LINAN</name>
<feature type="domain" description="NF-X1-type" evidence="6">
    <location>
        <begin position="1368"/>
        <end position="1394"/>
    </location>
</feature>
<dbReference type="PANTHER" id="PTHR10887">
    <property type="entry name" value="DNA2/NAM7 HELICASE FAMILY"/>
    <property type="match status" value="1"/>
</dbReference>
<feature type="domain" description="NF-X1-type" evidence="6">
    <location>
        <begin position="1452"/>
        <end position="1470"/>
    </location>
</feature>
<dbReference type="RefSeq" id="XP_013414142.1">
    <property type="nucleotide sequence ID" value="XM_013558688.1"/>
</dbReference>
<feature type="compositionally biased region" description="Low complexity" evidence="5">
    <location>
        <begin position="779"/>
        <end position="788"/>
    </location>
</feature>
<dbReference type="InterPro" id="IPR027417">
    <property type="entry name" value="P-loop_NTPase"/>
</dbReference>
<feature type="compositionally biased region" description="Gly residues" evidence="5">
    <location>
        <begin position="2094"/>
        <end position="2130"/>
    </location>
</feature>
<dbReference type="CDD" id="cd17936">
    <property type="entry name" value="EEXXEc_NFX1"/>
    <property type="match status" value="1"/>
</dbReference>
<accession>A0A1S3JUZ9</accession>
<evidence type="ECO:0000313" key="7">
    <source>
        <dbReference type="Proteomes" id="UP000085678"/>
    </source>
</evidence>
<sequence length="2130" mass="241478">MYTLKMAEKVKEERQSPLHDVRKERLNGKNGRYDTDKPVKTHEGLARPVYKRGPKAGDMTTKWTQSEVRYMGYKKLEELMQRNQGDALLYLASPKNGFRELLVSKKLEGGLLSLLLSVLAYVGQADQLRSHLITVLNITNESPLLSAGGPVQSCIIKMVLARNSQAVDVNFLGNVIKLVQLLLTLLPRSSHLHASTLLPLIQKVVDGKADSGNIDCLKGPLQQATEIKDAVENDLRLGFKAQDAENAPEDLTTPPDDFRECSIFPSREDLITDEQPFLRANIVKGKYSSVDHYLDVQFRLLREDFIAPLRNGIKEYLVNLDRGQEHARLSDARVYHHVYFQMPNCAKNQITYPVKFDVSRLSRVKWEHSKRLICGSLVCLSKDSFETVIFATVADRDPKKLQKGIIELHCDTESLAVLSASMREVFVMVESSAYFEAYRHVLRGLQELSQENLPLQEYIIGCDSAPRPPKYILDSGLPLDLTCLIDRDIVGRQKFEAVDIFKEDTWPDAEKLNLDESQSAALKSALTKEFSVIQGPPGTGKTYIGLKVVRALMANRPIWASGEREENGNVIQHETLDLLDPEEGALEKRDVNKPILLVCYTNHALDQFLEGIVKFQPNKVARIGGRSSSEDPALQRCLLQNLKKDHPTDRERRRGIARLLGELSLLAEAVRYFTDIYNSLSYIGNKQIRSLLSESQQKSLEYVAKDVDYWLLAEDRKVILQQEIKQRHQFKNDSQSAGEEPANINETNPQTSGRDVEDGDELLAVSEEKSVYRSEGSTEETVGVGETSPQESDSDVEEGDKLLTESEVNRGDQIKESDVSELCNRKEELSDGESDLDETATGLKTPETIEEDGDMRKSDSESLLNKEDSSVAVKGEAELLSDQREIIEGEYDFESDQTSFNQADDFLDDVQIVDNDTDILKTIAQHVVKSEEMEENAYTTEMDKFEQPLKMSKKMKREMRLEMKKFESVLHQASCGDDYMTEEEAESIENLWVLSIADRWRLYRYWKRLFYEDIFQRLQYKIIEYNRTRLALQEIYDDLDFQLLQNMHILGMTTTGAAKYHHILRRLRPRIVIVEEAAEVFESHIVTTLTEGCEHLILIGDHQQLRPNPAVYALAKKFNLEISLFERMVRNGMHCDRLAIQHRMRPEISRLLVPDIYDHLLDHESVRHYVNVRGIEENLFFIDHNFQEESDDDSKSHSNKHEASFLAALCQYLINQGYSKSQITILTTYTGQLFEMKKHLPRDKFQGIRVTPVDNFQGEENDIILLSLVRSNKEERIGFLSISNRVCVALSRARMGFYCIGNVSLMARKSSLWKKLVNKLKERQQVGTKLTLFCQNHPKTKYHVSKKEDFQHVADGGCQLPCEFRLECGHVCARRCHPYDLDHKLYKCEKPCEKPCDIGHKTCKRKCFEICSPCSFIVNARLPKCHHEILTECHRDPDNIICPIPCERLLNCGHECKNLCSEPCTVQCEREVLKHLLCGHSCLLPCHQDETLVRCDFMVEKQLPCTHVANVPCHTDVTNIECQQPITVRLPCAHHIEVKCHERYAALSRRCTVFVERLLPCGHTGIMSCHLELGHYKCRQKMMLTFPKCNHQVEVKCATREKVLLKGCEVKVQRTLSCGHRVKASCGKAEKELVEACPAVCRKTRSCGHTCEGTCGSCRQGTLHIPCSSPCLLVYPCGHICKEKCSAVCKPCSVGCERSCAHLTKCSKKCSDVCTRCPQPCDWKCYHAQCKSLCSEICSDRLICDEPCPEKLSCGHPCIGMCGEPCPLLCRICSKKSKVFAGLPPRSRFIRVQPCNHVIEVTKMDAHMARQGDVVTLAPKRCPLPNCRRIIQICPRYAKELKTYIKAKDEASAILRYEYSLCQQVLKSTELMTRIKSLDSPICAEIFDFCSTSEIEGQKVQMDKETSLMLLTMGTILDATDAIKEVNLLRFYHDSTSQANLNSIFERLRSAEDDADLFNLVNTLQHLFLRTLILSSRTEMDGVNVGLGTAQRLEALDCPWSELVLIFKKMKGVDDQRSRQMKALLHAPFTLPERRQWWYCQRGHVMRTSSKEAPACEACALGGETDLSLHQESRTNAVTTDSSGQRRLETIAGRRGGGGGGGGFARGGGRGRGGRGRGGQGRGGYRGIRR</sequence>
<dbReference type="KEGG" id="lak:106176345"/>
<dbReference type="Pfam" id="PF25396">
    <property type="entry name" value="ZNFX1"/>
    <property type="match status" value="1"/>
</dbReference>
<keyword evidence="2" id="KW-0677">Repeat</keyword>
<proteinExistence type="predicted"/>
<dbReference type="Pfam" id="PF13087">
    <property type="entry name" value="AAA_12"/>
    <property type="match status" value="1"/>
</dbReference>
<feature type="domain" description="NF-X1-type" evidence="6">
    <location>
        <begin position="1561"/>
        <end position="1580"/>
    </location>
</feature>
<dbReference type="SMART" id="SM00438">
    <property type="entry name" value="ZnF_NFX"/>
    <property type="match status" value="5"/>
</dbReference>
<dbReference type="GeneID" id="106176345"/>
<feature type="domain" description="NF-X1-type" evidence="6">
    <location>
        <begin position="1478"/>
        <end position="1507"/>
    </location>
</feature>
<organism evidence="7 8">
    <name type="scientific">Lingula anatina</name>
    <name type="common">Brachiopod</name>
    <name type="synonym">Lingula unguis</name>
    <dbReference type="NCBI Taxonomy" id="7574"/>
    <lineage>
        <taxon>Eukaryota</taxon>
        <taxon>Metazoa</taxon>
        <taxon>Spiralia</taxon>
        <taxon>Lophotrochozoa</taxon>
        <taxon>Brachiopoda</taxon>
        <taxon>Linguliformea</taxon>
        <taxon>Lingulata</taxon>
        <taxon>Lingulida</taxon>
        <taxon>Linguloidea</taxon>
        <taxon>Lingulidae</taxon>
        <taxon>Lingula</taxon>
    </lineage>
</organism>
<keyword evidence="1" id="KW-0479">Metal-binding</keyword>
<dbReference type="GO" id="GO:0031380">
    <property type="term" value="C:nuclear RNA-directed RNA polymerase complex"/>
    <property type="evidence" value="ECO:0007669"/>
    <property type="project" value="TreeGrafter"/>
</dbReference>
<dbReference type="FunCoup" id="A0A1S3JUZ9">
    <property type="interactions" value="3"/>
</dbReference>
<protein>
    <submittedName>
        <fullName evidence="8">NFX1-type zinc finger-containing protein 1-like</fullName>
    </submittedName>
</protein>
<feature type="compositionally biased region" description="Basic and acidic residues" evidence="5">
    <location>
        <begin position="799"/>
        <end position="829"/>
    </location>
</feature>
<dbReference type="Pfam" id="PF13086">
    <property type="entry name" value="AAA_11"/>
    <property type="match status" value="1"/>
</dbReference>
<keyword evidence="3" id="KW-0863">Zinc-finger</keyword>
<evidence type="ECO:0000256" key="1">
    <source>
        <dbReference type="ARBA" id="ARBA00022723"/>
    </source>
</evidence>
<reference evidence="8" key="1">
    <citation type="submission" date="2025-08" db="UniProtKB">
        <authorList>
            <consortium name="RefSeq"/>
        </authorList>
    </citation>
    <scope>IDENTIFICATION</scope>
    <source>
        <tissue evidence="8">Gonads</tissue>
    </source>
</reference>
<dbReference type="SUPFAM" id="SSF52540">
    <property type="entry name" value="P-loop containing nucleoside triphosphate hydrolases"/>
    <property type="match status" value="1"/>
</dbReference>
<feature type="compositionally biased region" description="Basic and acidic residues" evidence="5">
    <location>
        <begin position="854"/>
        <end position="869"/>
    </location>
</feature>
<dbReference type="Proteomes" id="UP000085678">
    <property type="component" value="Unplaced"/>
</dbReference>
<gene>
    <name evidence="8" type="primary">LOC106176345</name>
</gene>
<dbReference type="FunFam" id="3.40.50.300:FF:000742">
    <property type="entry name" value="NFX1-type zinc finger-containing protein 1"/>
    <property type="match status" value="1"/>
</dbReference>
<dbReference type="OrthoDB" id="6145583at2759"/>
<evidence type="ECO:0000259" key="6">
    <source>
        <dbReference type="SMART" id="SM00438"/>
    </source>
</evidence>
<feature type="region of interest" description="Disordered" evidence="5">
    <location>
        <begin position="2091"/>
        <end position="2130"/>
    </location>
</feature>
<keyword evidence="7" id="KW-1185">Reference proteome</keyword>
<evidence type="ECO:0000313" key="8">
    <source>
        <dbReference type="RefSeq" id="XP_013414142.1"/>
    </source>
</evidence>
<dbReference type="InParanoid" id="A0A1S3JUZ9"/>
<keyword evidence="4" id="KW-0862">Zinc</keyword>
<dbReference type="PANTHER" id="PTHR10887:SF341">
    <property type="entry name" value="NFX1-TYPE ZINC FINGER-CONTAINING PROTEIN 1"/>
    <property type="match status" value="1"/>
</dbReference>
<dbReference type="InterPro" id="IPR045055">
    <property type="entry name" value="DNA2/NAM7-like"/>
</dbReference>
<dbReference type="GO" id="GO:0008270">
    <property type="term" value="F:zinc ion binding"/>
    <property type="evidence" value="ECO:0007669"/>
    <property type="project" value="UniProtKB-KW"/>
</dbReference>
<evidence type="ECO:0000256" key="4">
    <source>
        <dbReference type="ARBA" id="ARBA00022833"/>
    </source>
</evidence>
<dbReference type="InterPro" id="IPR000967">
    <property type="entry name" value="Znf_NFX1"/>
</dbReference>
<evidence type="ECO:0000256" key="2">
    <source>
        <dbReference type="ARBA" id="ARBA00022737"/>
    </source>
</evidence>
<feature type="compositionally biased region" description="Polar residues" evidence="5">
    <location>
        <begin position="744"/>
        <end position="753"/>
    </location>
</feature>
<feature type="region of interest" description="Disordered" evidence="5">
    <location>
        <begin position="1"/>
        <end position="39"/>
    </location>
</feature>
<feature type="domain" description="NF-X1-type" evidence="6">
    <location>
        <begin position="1677"/>
        <end position="1694"/>
    </location>
</feature>
<dbReference type="GO" id="GO:0004386">
    <property type="term" value="F:helicase activity"/>
    <property type="evidence" value="ECO:0007669"/>
    <property type="project" value="InterPro"/>
</dbReference>
<dbReference type="InterPro" id="IPR047187">
    <property type="entry name" value="SF1_C_Upf1"/>
</dbReference>
<dbReference type="Gene3D" id="3.40.50.300">
    <property type="entry name" value="P-loop containing nucleotide triphosphate hydrolases"/>
    <property type="match status" value="3"/>
</dbReference>
<dbReference type="InterPro" id="IPR041677">
    <property type="entry name" value="DNA2/NAM7_AAA_11"/>
</dbReference>
<evidence type="ECO:0000256" key="5">
    <source>
        <dbReference type="SAM" id="MobiDB-lite"/>
    </source>
</evidence>
<feature type="region of interest" description="Disordered" evidence="5">
    <location>
        <begin position="728"/>
        <end position="869"/>
    </location>
</feature>
<evidence type="ECO:0000256" key="3">
    <source>
        <dbReference type="ARBA" id="ARBA00022771"/>
    </source>
</evidence>
<dbReference type="InterPro" id="IPR057373">
    <property type="entry name" value="ZNFX1"/>
</dbReference>